<proteinExistence type="predicted"/>
<feature type="signal peptide" evidence="1">
    <location>
        <begin position="1"/>
        <end position="30"/>
    </location>
</feature>
<accession>A0A964UT48</accession>
<evidence type="ECO:0000313" key="2">
    <source>
        <dbReference type="EMBL" id="NBE54948.1"/>
    </source>
</evidence>
<dbReference type="Proteomes" id="UP000598297">
    <property type="component" value="Unassembled WGS sequence"/>
</dbReference>
<feature type="chain" id="PRO_5036924374" description="Secreted protein" evidence="1">
    <location>
        <begin position="31"/>
        <end position="93"/>
    </location>
</feature>
<comment type="caution">
    <text evidence="2">The sequence shown here is derived from an EMBL/GenBank/DDBJ whole genome shotgun (WGS) entry which is preliminary data.</text>
</comment>
<gene>
    <name evidence="2" type="ORF">GUY60_26685</name>
</gene>
<dbReference type="EMBL" id="JAAAHS010000266">
    <property type="protein sequence ID" value="NBE54948.1"/>
    <property type="molecule type" value="Genomic_DNA"/>
</dbReference>
<evidence type="ECO:0000313" key="3">
    <source>
        <dbReference type="Proteomes" id="UP000598297"/>
    </source>
</evidence>
<dbReference type="RefSeq" id="WP_161702252.1">
    <property type="nucleotide sequence ID" value="NZ_JAAAHS010000266.1"/>
</dbReference>
<sequence>MTTFRRALALGATTAAAAFSLGMLTAPAQAAETTATTPVQAMTSSSAAAPMDCQRNFGPVPTWYKVGEGYSPPFQKGYWHCSHSGWVWTDSYA</sequence>
<organism evidence="2 3">
    <name type="scientific">Streptomyces boluensis</name>
    <dbReference type="NCBI Taxonomy" id="1775135"/>
    <lineage>
        <taxon>Bacteria</taxon>
        <taxon>Bacillati</taxon>
        <taxon>Actinomycetota</taxon>
        <taxon>Actinomycetes</taxon>
        <taxon>Kitasatosporales</taxon>
        <taxon>Streptomycetaceae</taxon>
        <taxon>Streptomyces</taxon>
    </lineage>
</organism>
<dbReference type="AlphaFoldDB" id="A0A964UT48"/>
<name>A0A964UT48_9ACTN</name>
<dbReference type="InterPro" id="IPR006311">
    <property type="entry name" value="TAT_signal"/>
</dbReference>
<keyword evidence="1" id="KW-0732">Signal</keyword>
<dbReference type="PROSITE" id="PS51318">
    <property type="entry name" value="TAT"/>
    <property type="match status" value="1"/>
</dbReference>
<evidence type="ECO:0000256" key="1">
    <source>
        <dbReference type="SAM" id="SignalP"/>
    </source>
</evidence>
<keyword evidence="3" id="KW-1185">Reference proteome</keyword>
<evidence type="ECO:0008006" key="4">
    <source>
        <dbReference type="Google" id="ProtNLM"/>
    </source>
</evidence>
<protein>
    <recommendedName>
        <fullName evidence="4">Secreted protein</fullName>
    </recommendedName>
</protein>
<reference evidence="2" key="1">
    <citation type="submission" date="2020-01" db="EMBL/GenBank/DDBJ databases">
        <title>Whole-genome analyses of novel actinobacteria.</title>
        <authorList>
            <person name="Sahin N."/>
        </authorList>
    </citation>
    <scope>NUCLEOTIDE SEQUENCE</scope>
    <source>
        <strain evidence="2">YC537</strain>
    </source>
</reference>